<protein>
    <submittedName>
        <fullName evidence="1">IS110 family transposase</fullName>
    </submittedName>
</protein>
<reference evidence="1 2" key="1">
    <citation type="submission" date="2016-08" db="EMBL/GenBank/DDBJ databases">
        <title>Candidatus Dactylopiibacterium carminicum genome sequence.</title>
        <authorList>
            <person name="Ramirez-Puebla S.T."/>
            <person name="Ormeno-Orrillo E."/>
            <person name="Vera-Ponce De Leon A."/>
            <person name="Luis L."/>
            <person name="Sanchez-Flores A."/>
            <person name="Monica R."/>
            <person name="Martinez-Romero E."/>
        </authorList>
    </citation>
    <scope>NUCLEOTIDE SEQUENCE [LARGE SCALE GENOMIC DNA]</scope>
    <source>
        <strain evidence="1">END1</strain>
    </source>
</reference>
<dbReference type="Proteomes" id="UP000623509">
    <property type="component" value="Unassembled WGS sequence"/>
</dbReference>
<feature type="non-terminal residue" evidence="1">
    <location>
        <position position="35"/>
    </location>
</feature>
<proteinExistence type="predicted"/>
<dbReference type="EMBL" id="MDUX01000018">
    <property type="protein sequence ID" value="KAF7599535.1"/>
    <property type="molecule type" value="Genomic_DNA"/>
</dbReference>
<sequence>MSDSVFIGIDVSSQTLEVASSDQAKTWQVANDASG</sequence>
<organism evidence="1 2">
    <name type="scientific">Candidatus Dactylopiibacterium carminicum</name>
    <dbReference type="NCBI Taxonomy" id="857335"/>
    <lineage>
        <taxon>Bacteria</taxon>
        <taxon>Pseudomonadati</taxon>
        <taxon>Pseudomonadota</taxon>
        <taxon>Betaproteobacteria</taxon>
        <taxon>Rhodocyclales</taxon>
        <taxon>Rhodocyclaceae</taxon>
        <taxon>Candidatus Dactylopiibacterium</taxon>
    </lineage>
</organism>
<keyword evidence="2" id="KW-1185">Reference proteome</keyword>
<evidence type="ECO:0000313" key="2">
    <source>
        <dbReference type="Proteomes" id="UP000623509"/>
    </source>
</evidence>
<accession>A0ABQ7HQS7</accession>
<evidence type="ECO:0000313" key="1">
    <source>
        <dbReference type="EMBL" id="KAF7599535.1"/>
    </source>
</evidence>
<comment type="caution">
    <text evidence="1">The sequence shown here is derived from an EMBL/GenBank/DDBJ whole genome shotgun (WGS) entry which is preliminary data.</text>
</comment>
<gene>
    <name evidence="1" type="ORF">BGI27_07120</name>
</gene>
<name>A0ABQ7HQS7_9RHOO</name>